<proteinExistence type="predicted"/>
<dbReference type="AlphaFoldDB" id="A0A9N9R169"/>
<organism evidence="2 3">
    <name type="scientific">Diatraea saccharalis</name>
    <name type="common">sugarcane borer</name>
    <dbReference type="NCBI Taxonomy" id="40085"/>
    <lineage>
        <taxon>Eukaryota</taxon>
        <taxon>Metazoa</taxon>
        <taxon>Ecdysozoa</taxon>
        <taxon>Arthropoda</taxon>
        <taxon>Hexapoda</taxon>
        <taxon>Insecta</taxon>
        <taxon>Pterygota</taxon>
        <taxon>Neoptera</taxon>
        <taxon>Endopterygota</taxon>
        <taxon>Lepidoptera</taxon>
        <taxon>Glossata</taxon>
        <taxon>Ditrysia</taxon>
        <taxon>Pyraloidea</taxon>
        <taxon>Crambidae</taxon>
        <taxon>Crambinae</taxon>
        <taxon>Diatraea</taxon>
    </lineage>
</organism>
<reference evidence="2" key="1">
    <citation type="submission" date="2021-12" db="EMBL/GenBank/DDBJ databases">
        <authorList>
            <person name="King R."/>
        </authorList>
    </citation>
    <scope>NUCLEOTIDE SEQUENCE</scope>
</reference>
<sequence>MVAGPWGDWPEGRTGLLLDYAVLGQRTKGCGRLKARKPYQHFRGCSGLRPLLSPLSLLSRFSPRHNEGEGDSWVRPGPVAPGPVAWMVGPWGYRPGCRRRVSARTTSDQKINCAAPVSFFLFLPLQLAWLWGWDGNRPDIITGAPRPHLGMEEAPPREGCGRFKARKLYQHGRGCIGSRSLLFLLSPRSCKGGDDSRRSSQLEQHQYNIHPSVTPESRNTQGSMIAAAPRGRNHRHRWRRPRGGGALIILDTLLSHHHSSFTLHHTLVNHFNHPFLFGNRGSILTSPSLFFLHHSSTPVSTFSSPSIPFSFSLPLRRGLNWNIEKLPGEFPPPPLILASSSAPLPFLKGVGIIPPHKGDLKQTHSGPTTNNIWNFVKKNKK</sequence>
<dbReference type="Proteomes" id="UP001153714">
    <property type="component" value="Chromosome 18"/>
</dbReference>
<gene>
    <name evidence="2" type="ORF">DIATSA_LOCUS5672</name>
</gene>
<evidence type="ECO:0000256" key="1">
    <source>
        <dbReference type="SAM" id="MobiDB-lite"/>
    </source>
</evidence>
<feature type="region of interest" description="Disordered" evidence="1">
    <location>
        <begin position="194"/>
        <end position="220"/>
    </location>
</feature>
<name>A0A9N9R169_9NEOP</name>
<evidence type="ECO:0000313" key="3">
    <source>
        <dbReference type="Proteomes" id="UP001153714"/>
    </source>
</evidence>
<protein>
    <submittedName>
        <fullName evidence="2">Uncharacterized protein</fullName>
    </submittedName>
</protein>
<feature type="compositionally biased region" description="Polar residues" evidence="1">
    <location>
        <begin position="201"/>
        <end position="220"/>
    </location>
</feature>
<dbReference type="EMBL" id="OU893349">
    <property type="protein sequence ID" value="CAG9787819.1"/>
    <property type="molecule type" value="Genomic_DNA"/>
</dbReference>
<accession>A0A9N9R169</accession>
<reference evidence="2" key="2">
    <citation type="submission" date="2022-10" db="EMBL/GenBank/DDBJ databases">
        <authorList>
            <consortium name="ENA_rothamsted_submissions"/>
            <consortium name="culmorum"/>
            <person name="King R."/>
        </authorList>
    </citation>
    <scope>NUCLEOTIDE SEQUENCE</scope>
</reference>
<keyword evidence="3" id="KW-1185">Reference proteome</keyword>
<evidence type="ECO:0000313" key="2">
    <source>
        <dbReference type="EMBL" id="CAG9787819.1"/>
    </source>
</evidence>